<dbReference type="InterPro" id="IPR001647">
    <property type="entry name" value="HTH_TetR"/>
</dbReference>
<keyword evidence="3" id="KW-0804">Transcription</keyword>
<organism evidence="6 7">
    <name type="scientific">Saccharothrix coeruleofusca</name>
    <dbReference type="NCBI Taxonomy" id="33919"/>
    <lineage>
        <taxon>Bacteria</taxon>
        <taxon>Bacillati</taxon>
        <taxon>Actinomycetota</taxon>
        <taxon>Actinomycetes</taxon>
        <taxon>Pseudonocardiales</taxon>
        <taxon>Pseudonocardiaceae</taxon>
        <taxon>Saccharothrix</taxon>
    </lineage>
</organism>
<dbReference type="RefSeq" id="WP_189222190.1">
    <property type="nucleotide sequence ID" value="NZ_BMRG01000002.1"/>
</dbReference>
<dbReference type="InterPro" id="IPR025996">
    <property type="entry name" value="MT1864/Rv1816-like_C"/>
</dbReference>
<gene>
    <name evidence="6" type="ORF">GCM10010185_13660</name>
</gene>
<dbReference type="AlphaFoldDB" id="A0A918AIR3"/>
<evidence type="ECO:0000256" key="4">
    <source>
        <dbReference type="PROSITE-ProRule" id="PRU00335"/>
    </source>
</evidence>
<reference evidence="6" key="2">
    <citation type="submission" date="2020-09" db="EMBL/GenBank/DDBJ databases">
        <authorList>
            <person name="Sun Q."/>
            <person name="Ohkuma M."/>
        </authorList>
    </citation>
    <scope>NUCLEOTIDE SEQUENCE</scope>
    <source>
        <strain evidence="6">JCM 3313</strain>
    </source>
</reference>
<comment type="caution">
    <text evidence="6">The sequence shown here is derived from an EMBL/GenBank/DDBJ whole genome shotgun (WGS) entry which is preliminary data.</text>
</comment>
<proteinExistence type="predicted"/>
<keyword evidence="7" id="KW-1185">Reference proteome</keyword>
<evidence type="ECO:0000256" key="3">
    <source>
        <dbReference type="ARBA" id="ARBA00023163"/>
    </source>
</evidence>
<keyword evidence="2 4" id="KW-0238">DNA-binding</keyword>
<feature type="domain" description="HTH tetR-type" evidence="5">
    <location>
        <begin position="19"/>
        <end position="80"/>
    </location>
</feature>
<dbReference type="Proteomes" id="UP000639606">
    <property type="component" value="Unassembled WGS sequence"/>
</dbReference>
<dbReference type="PANTHER" id="PTHR30055">
    <property type="entry name" value="HTH-TYPE TRANSCRIPTIONAL REGULATOR RUTR"/>
    <property type="match status" value="1"/>
</dbReference>
<dbReference type="GO" id="GO:0000976">
    <property type="term" value="F:transcription cis-regulatory region binding"/>
    <property type="evidence" value="ECO:0007669"/>
    <property type="project" value="TreeGrafter"/>
</dbReference>
<evidence type="ECO:0000313" key="6">
    <source>
        <dbReference type="EMBL" id="GGP43334.1"/>
    </source>
</evidence>
<reference evidence="6" key="1">
    <citation type="journal article" date="2014" name="Int. J. Syst. Evol. Microbiol.">
        <title>Complete genome sequence of Corynebacterium casei LMG S-19264T (=DSM 44701T), isolated from a smear-ripened cheese.</title>
        <authorList>
            <consortium name="US DOE Joint Genome Institute (JGI-PGF)"/>
            <person name="Walter F."/>
            <person name="Albersmeier A."/>
            <person name="Kalinowski J."/>
            <person name="Ruckert C."/>
        </authorList>
    </citation>
    <scope>NUCLEOTIDE SEQUENCE</scope>
    <source>
        <strain evidence="6">JCM 3313</strain>
    </source>
</reference>
<feature type="DNA-binding region" description="H-T-H motif" evidence="4">
    <location>
        <begin position="43"/>
        <end position="62"/>
    </location>
</feature>
<dbReference type="SUPFAM" id="SSF46689">
    <property type="entry name" value="Homeodomain-like"/>
    <property type="match status" value="1"/>
</dbReference>
<dbReference type="Pfam" id="PF13305">
    <property type="entry name" value="TetR_C_33"/>
    <property type="match status" value="1"/>
</dbReference>
<evidence type="ECO:0000313" key="7">
    <source>
        <dbReference type="Proteomes" id="UP000639606"/>
    </source>
</evidence>
<sequence>MANDQAPPARARNPRDGGSRLRERIVAAAAELLDETGDGTAISLRSVARRAGIAAPSIYRHFPDRSAIVLAAVRRAFAELEAALRHGLAAAGDDPRRRLFAVCDGYLDFARWHPERYRAMFGRARMPAPSGTSPTAADLAALGDGCLTLLREVLEECARAGHTTSAEPITGAVALWLGLHGLAHQSAVSTNFAWPAGTARRVITALAHLNDTGARGRCVETEIEARRP</sequence>
<protein>
    <submittedName>
        <fullName evidence="6">TetR family transcriptional regulator</fullName>
    </submittedName>
</protein>
<name>A0A918AIR3_9PSEU</name>
<evidence type="ECO:0000259" key="5">
    <source>
        <dbReference type="PROSITE" id="PS50977"/>
    </source>
</evidence>
<evidence type="ECO:0000256" key="1">
    <source>
        <dbReference type="ARBA" id="ARBA00023015"/>
    </source>
</evidence>
<accession>A0A918AIR3</accession>
<dbReference type="InterPro" id="IPR036271">
    <property type="entry name" value="Tet_transcr_reg_TetR-rel_C_sf"/>
</dbReference>
<dbReference type="GO" id="GO:0003700">
    <property type="term" value="F:DNA-binding transcription factor activity"/>
    <property type="evidence" value="ECO:0007669"/>
    <property type="project" value="TreeGrafter"/>
</dbReference>
<dbReference type="Pfam" id="PF00440">
    <property type="entry name" value="TetR_N"/>
    <property type="match status" value="1"/>
</dbReference>
<dbReference type="InterPro" id="IPR050109">
    <property type="entry name" value="HTH-type_TetR-like_transc_reg"/>
</dbReference>
<dbReference type="SUPFAM" id="SSF48498">
    <property type="entry name" value="Tetracyclin repressor-like, C-terminal domain"/>
    <property type="match status" value="1"/>
</dbReference>
<dbReference type="PROSITE" id="PS50977">
    <property type="entry name" value="HTH_TETR_2"/>
    <property type="match status" value="1"/>
</dbReference>
<evidence type="ECO:0000256" key="2">
    <source>
        <dbReference type="ARBA" id="ARBA00023125"/>
    </source>
</evidence>
<dbReference type="EMBL" id="BMRG01000002">
    <property type="protein sequence ID" value="GGP43334.1"/>
    <property type="molecule type" value="Genomic_DNA"/>
</dbReference>
<keyword evidence="1" id="KW-0805">Transcription regulation</keyword>
<dbReference type="PANTHER" id="PTHR30055:SF234">
    <property type="entry name" value="HTH-TYPE TRANSCRIPTIONAL REGULATOR BETI"/>
    <property type="match status" value="1"/>
</dbReference>
<dbReference type="InterPro" id="IPR009057">
    <property type="entry name" value="Homeodomain-like_sf"/>
</dbReference>
<dbReference type="Gene3D" id="1.10.357.10">
    <property type="entry name" value="Tetracycline Repressor, domain 2"/>
    <property type="match status" value="1"/>
</dbReference>